<feature type="signal peptide" evidence="1">
    <location>
        <begin position="1"/>
        <end position="21"/>
    </location>
</feature>
<dbReference type="AlphaFoldDB" id="A0AAN8Q0X7"/>
<evidence type="ECO:0000256" key="1">
    <source>
        <dbReference type="SAM" id="SignalP"/>
    </source>
</evidence>
<dbReference type="SUPFAM" id="SSF51197">
    <property type="entry name" value="Clavaminate synthase-like"/>
    <property type="match status" value="1"/>
</dbReference>
<dbReference type="InterPro" id="IPR003347">
    <property type="entry name" value="JmjC_dom"/>
</dbReference>
<dbReference type="Gene3D" id="2.60.120.10">
    <property type="entry name" value="Jelly Rolls"/>
    <property type="match status" value="1"/>
</dbReference>
<dbReference type="PANTHER" id="PTHR12461">
    <property type="entry name" value="HYPOXIA-INDUCIBLE FACTOR 1 ALPHA INHIBITOR-RELATED"/>
    <property type="match status" value="1"/>
</dbReference>
<protein>
    <recommendedName>
        <fullName evidence="2">JmjC domain-containing protein</fullName>
    </recommendedName>
</protein>
<dbReference type="InterPro" id="IPR041667">
    <property type="entry name" value="Cupin_8"/>
</dbReference>
<dbReference type="EMBL" id="JAZGQO010000002">
    <property type="protein sequence ID" value="KAK6191959.1"/>
    <property type="molecule type" value="Genomic_DNA"/>
</dbReference>
<dbReference type="FunFam" id="2.60.120.10:FF:000299">
    <property type="entry name" value="Predicted protein"/>
    <property type="match status" value="1"/>
</dbReference>
<keyword evidence="4" id="KW-1185">Reference proteome</keyword>
<organism evidence="3 4">
    <name type="scientific">Patella caerulea</name>
    <name type="common">Rayed Mediterranean limpet</name>
    <dbReference type="NCBI Taxonomy" id="87958"/>
    <lineage>
        <taxon>Eukaryota</taxon>
        <taxon>Metazoa</taxon>
        <taxon>Spiralia</taxon>
        <taxon>Lophotrochozoa</taxon>
        <taxon>Mollusca</taxon>
        <taxon>Gastropoda</taxon>
        <taxon>Patellogastropoda</taxon>
        <taxon>Patelloidea</taxon>
        <taxon>Patellidae</taxon>
        <taxon>Patella</taxon>
    </lineage>
</organism>
<evidence type="ECO:0000313" key="3">
    <source>
        <dbReference type="EMBL" id="KAK6191959.1"/>
    </source>
</evidence>
<dbReference type="PROSITE" id="PS51184">
    <property type="entry name" value="JMJC"/>
    <property type="match status" value="1"/>
</dbReference>
<proteinExistence type="predicted"/>
<dbReference type="Proteomes" id="UP001347796">
    <property type="component" value="Unassembled WGS sequence"/>
</dbReference>
<feature type="domain" description="JmjC" evidence="2">
    <location>
        <begin position="345"/>
        <end position="518"/>
    </location>
</feature>
<reference evidence="3 4" key="1">
    <citation type="submission" date="2024-01" db="EMBL/GenBank/DDBJ databases">
        <title>The genome of the rayed Mediterranean limpet Patella caerulea (Linnaeus, 1758).</title>
        <authorList>
            <person name="Anh-Thu Weber A."/>
            <person name="Halstead-Nussloch G."/>
        </authorList>
    </citation>
    <scope>NUCLEOTIDE SEQUENCE [LARGE SCALE GENOMIC DNA]</scope>
    <source>
        <strain evidence="3">AATW-2023a</strain>
        <tissue evidence="3">Whole specimen</tissue>
    </source>
</reference>
<gene>
    <name evidence="3" type="ORF">SNE40_003525</name>
</gene>
<dbReference type="SMART" id="SM00558">
    <property type="entry name" value="JmjC"/>
    <property type="match status" value="1"/>
</dbReference>
<feature type="chain" id="PRO_5043014589" description="JmjC domain-containing protein" evidence="1">
    <location>
        <begin position="22"/>
        <end position="528"/>
    </location>
</feature>
<comment type="caution">
    <text evidence="3">The sequence shown here is derived from an EMBL/GenBank/DDBJ whole genome shotgun (WGS) entry which is preliminary data.</text>
</comment>
<evidence type="ECO:0000259" key="2">
    <source>
        <dbReference type="PROSITE" id="PS51184"/>
    </source>
</evidence>
<sequence length="528" mass="61347">MITVQHLVQIIILVVVRICNSKSAAVFSPADILMIAKDNCAVVTTGEINEVIRHVSSIFNTEDNVVFGRINVDGFLWPDKTEPKFNNKFRNKHDRIIIFQKVVKDRSCLHKIPELKPNIIEFEATVTIENLVNFINEHCFTYKSTDGSLSFEGLHRLEILRTLHHVENISNLNMGKMYEDSQTLTCAGSHDNNSCHSSNEHNLFRLSKIPECERIKMEDPMNFFHEYLKISKPVIIEGAMEKWKSYKWTEKFFRKHYGKKEVHIKLTSGGDYEGVESVSLWENYTAFSDNIPLEVKLQLKFPDLVVVRPATLNMNFSQFLDLINLISNQTVNNLSAYLEYSSIREYFPELENDIEEMSFIQGLLNLNHLNIWLSDGNTLGKTHFDPYDNFLCQISGKKEVILFDPHDNSRLYEAHIPEAILSYNKEEKIFKRKELAESTSLVMSPVDILKPDFKRFPKFADAYPLNCTIDAGDVLFIPAFWWHEVQSYPSKSEHRNLAVNFWYEPFLTKEFPCQDCPLDINPNYRHLL</sequence>
<dbReference type="PANTHER" id="PTHR12461:SF83">
    <property type="entry name" value="JMJC DOMAIN-CONTAINING PROTEIN"/>
    <property type="match status" value="1"/>
</dbReference>
<accession>A0AAN8Q0X7</accession>
<dbReference type="InterPro" id="IPR014710">
    <property type="entry name" value="RmlC-like_jellyroll"/>
</dbReference>
<evidence type="ECO:0000313" key="4">
    <source>
        <dbReference type="Proteomes" id="UP001347796"/>
    </source>
</evidence>
<keyword evidence="1" id="KW-0732">Signal</keyword>
<dbReference type="Pfam" id="PF13621">
    <property type="entry name" value="Cupin_8"/>
    <property type="match status" value="1"/>
</dbReference>
<name>A0AAN8Q0X7_PATCE</name>